<protein>
    <submittedName>
        <fullName evidence="1">Uncharacterized protein</fullName>
    </submittedName>
</protein>
<reference evidence="2" key="1">
    <citation type="submission" date="2017-04" db="EMBL/GenBank/DDBJ databases">
        <authorList>
            <person name="Varghese N."/>
            <person name="Submissions S."/>
        </authorList>
    </citation>
    <scope>NUCLEOTIDE SEQUENCE [LARGE SCALE GENOMIC DNA]</scope>
    <source>
        <strain evidence="2">RKEM611</strain>
    </source>
</reference>
<dbReference type="Proteomes" id="UP000192907">
    <property type="component" value="Unassembled WGS sequence"/>
</dbReference>
<gene>
    <name evidence="1" type="ORF">SAMN06296036_10611</name>
</gene>
<sequence length="429" mass="47519">MANFQRSLFVASLSLMPLQSCRAMEANSAKVGGNGSTELCSSSTEEACKPIDEENCSSDSETDCDSDHELVTILQVKELGSIPDGDLPSTSRCQTLLDHLDSEVKRTISEGIVLENIAFAQLLKDNDFIIDDSYRFLPSEGQQIIGFGIFEIDRSTWEAGIVDDLGESNLTDYCLTPESYELERSHISIGTPKLLQSWRDQKTQGRQEECLENSFCFGSDGLAYGSHYKGGVRYDHGINWGSPGINQNSFRLFWHIESPVNLSVEGVPSSVSVSPRPISTGNCQEITLQVSNSENFTNSSIQVIKPRNECYERAAPFLTEPLALSEDLSEDQIAAILDASHLSPRQLWRPLPEVPVSPCLLKDILGPNSCFQPIIKSFDPYLREFLKGHEDLYVLMQLSHDIRVVAKLDRLTGAIDILESQFITEGGVP</sequence>
<evidence type="ECO:0000313" key="2">
    <source>
        <dbReference type="Proteomes" id="UP000192907"/>
    </source>
</evidence>
<organism evidence="1 2">
    <name type="scientific">Pseudobacteriovorax antillogorgiicola</name>
    <dbReference type="NCBI Taxonomy" id="1513793"/>
    <lineage>
        <taxon>Bacteria</taxon>
        <taxon>Pseudomonadati</taxon>
        <taxon>Bdellovibrionota</taxon>
        <taxon>Oligoflexia</taxon>
        <taxon>Oligoflexales</taxon>
        <taxon>Pseudobacteriovoracaceae</taxon>
        <taxon>Pseudobacteriovorax</taxon>
    </lineage>
</organism>
<proteinExistence type="predicted"/>
<dbReference type="OrthoDB" id="7066379at2"/>
<name>A0A1Y6BLP5_9BACT</name>
<evidence type="ECO:0000313" key="1">
    <source>
        <dbReference type="EMBL" id="SMF16040.1"/>
    </source>
</evidence>
<dbReference type="RefSeq" id="WP_132318126.1">
    <property type="nucleotide sequence ID" value="NZ_FWZT01000006.1"/>
</dbReference>
<accession>A0A1Y6BLP5</accession>
<dbReference type="AlphaFoldDB" id="A0A1Y6BLP5"/>
<keyword evidence="2" id="KW-1185">Reference proteome</keyword>
<dbReference type="EMBL" id="FWZT01000006">
    <property type="protein sequence ID" value="SMF16040.1"/>
    <property type="molecule type" value="Genomic_DNA"/>
</dbReference>
<dbReference type="STRING" id="1513793.SAMN06296036_10611"/>